<dbReference type="Proteomes" id="UP000275401">
    <property type="component" value="Unassembled WGS sequence"/>
</dbReference>
<keyword evidence="2" id="KW-0472">Membrane</keyword>
<protein>
    <recommendedName>
        <fullName evidence="3">DUF6286 domain-containing protein</fullName>
    </recommendedName>
</protein>
<feature type="transmembrane region" description="Helical" evidence="2">
    <location>
        <begin position="62"/>
        <end position="83"/>
    </location>
</feature>
<dbReference type="EMBL" id="RIBZ01000329">
    <property type="protein sequence ID" value="RNG17731.1"/>
    <property type="molecule type" value="Genomic_DNA"/>
</dbReference>
<evidence type="ECO:0000256" key="1">
    <source>
        <dbReference type="SAM" id="MobiDB-lite"/>
    </source>
</evidence>
<dbReference type="AlphaFoldDB" id="A0A3M8VMM9"/>
<evidence type="ECO:0000313" key="4">
    <source>
        <dbReference type="EMBL" id="RNG17731.1"/>
    </source>
</evidence>
<organism evidence="4 5">
    <name type="scientific">Streptomyces botrytidirepellens</name>
    <dbReference type="NCBI Taxonomy" id="2486417"/>
    <lineage>
        <taxon>Bacteria</taxon>
        <taxon>Bacillati</taxon>
        <taxon>Actinomycetota</taxon>
        <taxon>Actinomycetes</taxon>
        <taxon>Kitasatosporales</taxon>
        <taxon>Streptomycetaceae</taxon>
        <taxon>Streptomyces</taxon>
    </lineage>
</organism>
<comment type="caution">
    <text evidence="4">The sequence shown here is derived from an EMBL/GenBank/DDBJ whole genome shotgun (WGS) entry which is preliminary data.</text>
</comment>
<dbReference type="RefSeq" id="WP_123104755.1">
    <property type="nucleotide sequence ID" value="NZ_RIBZ01000329.1"/>
</dbReference>
<feature type="region of interest" description="Disordered" evidence="1">
    <location>
        <begin position="1"/>
        <end position="57"/>
    </location>
</feature>
<dbReference type="Pfam" id="PF19803">
    <property type="entry name" value="DUF6286"/>
    <property type="match status" value="1"/>
</dbReference>
<evidence type="ECO:0000313" key="5">
    <source>
        <dbReference type="Proteomes" id="UP000275401"/>
    </source>
</evidence>
<reference evidence="4 5" key="1">
    <citation type="submission" date="2018-11" db="EMBL/GenBank/DDBJ databases">
        <title>The Potential of Streptomyces as Biocontrol Agents against the Tomato grey mould, Botrytis cinerea (Gray mold) Frontiers in Microbiology.</title>
        <authorList>
            <person name="Li D."/>
        </authorList>
    </citation>
    <scope>NUCLEOTIDE SEQUENCE [LARGE SCALE GENOMIC DNA]</scope>
    <source>
        <strain evidence="4 5">NEAU-LD23</strain>
    </source>
</reference>
<evidence type="ECO:0000256" key="2">
    <source>
        <dbReference type="SAM" id="Phobius"/>
    </source>
</evidence>
<dbReference type="InterPro" id="IPR046253">
    <property type="entry name" value="DUF6286"/>
</dbReference>
<name>A0A3M8VMM9_9ACTN</name>
<sequence>MTPRSPNAAPLPSGDGSRRRPDTTAAPAERAWHHEVPPAPPSHQQTQTEPSHRPWGSRRVPAGLAASLILLAAGALLFEGVWLRTGHQATPSWKSLTDQLATRPVDDVWILCGAALAAALGLWLMILALTPGLRPQLPLRVPADGHGRMRAALDRRGAALFLRDTALRVPGVSAARVRVRRRQITLRADVRFRETADVRDELIDALRRAEREQLALARLPRLAVRIRRNPT</sequence>
<gene>
    <name evidence="4" type="ORF">EEJ42_29645</name>
</gene>
<keyword evidence="5" id="KW-1185">Reference proteome</keyword>
<feature type="transmembrane region" description="Helical" evidence="2">
    <location>
        <begin position="108"/>
        <end position="130"/>
    </location>
</feature>
<accession>A0A3M8VMM9</accession>
<proteinExistence type="predicted"/>
<keyword evidence="2" id="KW-1133">Transmembrane helix</keyword>
<evidence type="ECO:0000259" key="3">
    <source>
        <dbReference type="Pfam" id="PF19803"/>
    </source>
</evidence>
<keyword evidence="2" id="KW-0812">Transmembrane</keyword>
<feature type="domain" description="DUF6286" evidence="3">
    <location>
        <begin position="119"/>
        <end position="227"/>
    </location>
</feature>